<dbReference type="EMBL" id="CABITT030000003">
    <property type="protein sequence ID" value="VVA99755.1"/>
    <property type="molecule type" value="Genomic_DNA"/>
</dbReference>
<evidence type="ECO:0000256" key="1">
    <source>
        <dbReference type="SAM" id="MobiDB-lite"/>
    </source>
</evidence>
<keyword evidence="4" id="KW-1185">Reference proteome</keyword>
<reference evidence="3" key="1">
    <citation type="submission" date="2019-07" db="EMBL/GenBank/DDBJ databases">
        <authorList>
            <person name="Dittberner H."/>
        </authorList>
    </citation>
    <scope>NUCLEOTIDE SEQUENCE [LARGE SCALE GENOMIC DNA]</scope>
</reference>
<proteinExistence type="predicted"/>
<protein>
    <submittedName>
        <fullName evidence="3">Uncharacterized protein</fullName>
    </submittedName>
</protein>
<comment type="caution">
    <text evidence="3">The sequence shown here is derived from an EMBL/GenBank/DDBJ whole genome shotgun (WGS) entry which is preliminary data.</text>
</comment>
<accession>A0A565BF01</accession>
<evidence type="ECO:0000313" key="4">
    <source>
        <dbReference type="Proteomes" id="UP000489600"/>
    </source>
</evidence>
<feature type="transmembrane region" description="Helical" evidence="2">
    <location>
        <begin position="78"/>
        <end position="101"/>
    </location>
</feature>
<feature type="transmembrane region" description="Helical" evidence="2">
    <location>
        <begin position="56"/>
        <end position="73"/>
    </location>
</feature>
<feature type="transmembrane region" description="Helical" evidence="2">
    <location>
        <begin position="12"/>
        <end position="32"/>
    </location>
</feature>
<dbReference type="Proteomes" id="UP000489600">
    <property type="component" value="Unassembled WGS sequence"/>
</dbReference>
<gene>
    <name evidence="3" type="ORF">ANE_LOCUS10200</name>
</gene>
<sequence>MVNHERSASQFVLVAHGCIILSIGFLLSQYQVVVDVKLAQTPAPAVIKTRFALDEISLYLGIACFLLLSNHIIDGARFFWIVGVTATFALCRMFYVAIMLYNYNGHDDGDESPHGSHGNTVEPKPKHPADGEGVNLESGTSGP</sequence>
<keyword evidence="2" id="KW-1133">Transmembrane helix</keyword>
<organism evidence="3 4">
    <name type="scientific">Arabis nemorensis</name>
    <dbReference type="NCBI Taxonomy" id="586526"/>
    <lineage>
        <taxon>Eukaryota</taxon>
        <taxon>Viridiplantae</taxon>
        <taxon>Streptophyta</taxon>
        <taxon>Embryophyta</taxon>
        <taxon>Tracheophyta</taxon>
        <taxon>Spermatophyta</taxon>
        <taxon>Magnoliopsida</taxon>
        <taxon>eudicotyledons</taxon>
        <taxon>Gunneridae</taxon>
        <taxon>Pentapetalae</taxon>
        <taxon>rosids</taxon>
        <taxon>malvids</taxon>
        <taxon>Brassicales</taxon>
        <taxon>Brassicaceae</taxon>
        <taxon>Arabideae</taxon>
        <taxon>Arabis</taxon>
    </lineage>
</organism>
<keyword evidence="2" id="KW-0812">Transmembrane</keyword>
<dbReference type="AlphaFoldDB" id="A0A565BF01"/>
<evidence type="ECO:0000313" key="3">
    <source>
        <dbReference type="EMBL" id="VVA99755.1"/>
    </source>
</evidence>
<feature type="region of interest" description="Disordered" evidence="1">
    <location>
        <begin position="109"/>
        <end position="143"/>
    </location>
</feature>
<keyword evidence="2" id="KW-0472">Membrane</keyword>
<name>A0A565BF01_9BRAS</name>
<evidence type="ECO:0000256" key="2">
    <source>
        <dbReference type="SAM" id="Phobius"/>
    </source>
</evidence>